<evidence type="ECO:0000256" key="3">
    <source>
        <dbReference type="ARBA" id="ARBA00007931"/>
    </source>
</evidence>
<evidence type="ECO:0000256" key="11">
    <source>
        <dbReference type="ARBA" id="ARBA00023049"/>
    </source>
</evidence>
<keyword evidence="10 13" id="KW-1133">Transmembrane helix</keyword>
<feature type="domain" description="Peptidase M50" evidence="14">
    <location>
        <begin position="135"/>
        <end position="180"/>
    </location>
</feature>
<feature type="transmembrane region" description="Helical" evidence="13">
    <location>
        <begin position="56"/>
        <end position="78"/>
    </location>
</feature>
<keyword evidence="8" id="KW-0378">Hydrolase</keyword>
<protein>
    <submittedName>
        <fullName evidence="15">FIG004556: membrane metalloprotease</fullName>
    </submittedName>
</protein>
<dbReference type="Pfam" id="PF02163">
    <property type="entry name" value="Peptidase_M50"/>
    <property type="match status" value="1"/>
</dbReference>
<dbReference type="AlphaFoldDB" id="A0A3B0ZQI4"/>
<comment type="similarity">
    <text evidence="3">Belongs to the peptidase M50B family.</text>
</comment>
<dbReference type="InterPro" id="IPR008915">
    <property type="entry name" value="Peptidase_M50"/>
</dbReference>
<feature type="transmembrane region" description="Helical" evidence="13">
    <location>
        <begin position="12"/>
        <end position="35"/>
    </location>
</feature>
<sequence>MLDSNLSTAQLILISIIPVLFAIVLHEVAHGWAAYKLGDQTAMMLGRLSLNPIKHIDPIGTILVPAVLILTVNFAFGWAKPVPIDWRNFKNPKRDTALVAIAGPAANLAMALGWGLIAAITTVLPDSFGVFAQPMINMAIIGVFFNVLLMVFNLIPVPPTDGGRIAVSLLPAPAGNLLSKVEPFGLILLLLLIFTGVLWQFIIPIIQVISALIFSLFGL</sequence>
<evidence type="ECO:0000256" key="7">
    <source>
        <dbReference type="ARBA" id="ARBA00022723"/>
    </source>
</evidence>
<evidence type="ECO:0000256" key="12">
    <source>
        <dbReference type="ARBA" id="ARBA00023136"/>
    </source>
</evidence>
<gene>
    <name evidence="15" type="ORF">MNBD_GAMMA23-1022</name>
</gene>
<dbReference type="InterPro" id="IPR044537">
    <property type="entry name" value="Rip2-like"/>
</dbReference>
<keyword evidence="4" id="KW-1003">Cell membrane</keyword>
<evidence type="ECO:0000256" key="2">
    <source>
        <dbReference type="ARBA" id="ARBA00004651"/>
    </source>
</evidence>
<keyword evidence="9" id="KW-0862">Zinc</keyword>
<reference evidence="15" key="1">
    <citation type="submission" date="2018-06" db="EMBL/GenBank/DDBJ databases">
        <authorList>
            <person name="Zhirakovskaya E."/>
        </authorList>
    </citation>
    <scope>NUCLEOTIDE SEQUENCE</scope>
</reference>
<dbReference type="EMBL" id="UOFT01000011">
    <property type="protein sequence ID" value="VAW91480.1"/>
    <property type="molecule type" value="Genomic_DNA"/>
</dbReference>
<comment type="cofactor">
    <cofactor evidence="1">
        <name>Zn(2+)</name>
        <dbReference type="ChEBI" id="CHEBI:29105"/>
    </cofactor>
</comment>
<dbReference type="PANTHER" id="PTHR35864">
    <property type="entry name" value="ZINC METALLOPROTEASE MJ0611-RELATED"/>
    <property type="match status" value="1"/>
</dbReference>
<dbReference type="CDD" id="cd06158">
    <property type="entry name" value="S2P-M50_like_1"/>
    <property type="match status" value="1"/>
</dbReference>
<comment type="subcellular location">
    <subcellularLocation>
        <location evidence="2">Cell membrane</location>
        <topology evidence="2">Multi-pass membrane protein</topology>
    </subcellularLocation>
</comment>
<evidence type="ECO:0000256" key="8">
    <source>
        <dbReference type="ARBA" id="ARBA00022801"/>
    </source>
</evidence>
<dbReference type="GO" id="GO:0005886">
    <property type="term" value="C:plasma membrane"/>
    <property type="evidence" value="ECO:0007669"/>
    <property type="project" value="UniProtKB-SubCell"/>
</dbReference>
<name>A0A3B0ZQI4_9ZZZZ</name>
<keyword evidence="6 13" id="KW-0812">Transmembrane</keyword>
<evidence type="ECO:0000256" key="6">
    <source>
        <dbReference type="ARBA" id="ARBA00022692"/>
    </source>
</evidence>
<proteinExistence type="inferred from homology"/>
<evidence type="ECO:0000256" key="9">
    <source>
        <dbReference type="ARBA" id="ARBA00022833"/>
    </source>
</evidence>
<evidence type="ECO:0000256" key="10">
    <source>
        <dbReference type="ARBA" id="ARBA00022989"/>
    </source>
</evidence>
<feature type="transmembrane region" description="Helical" evidence="13">
    <location>
        <begin position="98"/>
        <end position="124"/>
    </location>
</feature>
<evidence type="ECO:0000256" key="4">
    <source>
        <dbReference type="ARBA" id="ARBA00022475"/>
    </source>
</evidence>
<dbReference type="PANTHER" id="PTHR35864:SF1">
    <property type="entry name" value="ZINC METALLOPROTEASE YWHC-RELATED"/>
    <property type="match status" value="1"/>
</dbReference>
<dbReference type="InterPro" id="IPR052348">
    <property type="entry name" value="Metallopeptidase_M50B"/>
</dbReference>
<accession>A0A3B0ZQI4</accession>
<evidence type="ECO:0000259" key="14">
    <source>
        <dbReference type="Pfam" id="PF02163"/>
    </source>
</evidence>
<organism evidence="15">
    <name type="scientific">hydrothermal vent metagenome</name>
    <dbReference type="NCBI Taxonomy" id="652676"/>
    <lineage>
        <taxon>unclassified sequences</taxon>
        <taxon>metagenomes</taxon>
        <taxon>ecological metagenomes</taxon>
    </lineage>
</organism>
<keyword evidence="7" id="KW-0479">Metal-binding</keyword>
<feature type="transmembrane region" description="Helical" evidence="13">
    <location>
        <begin position="136"/>
        <end position="155"/>
    </location>
</feature>
<dbReference type="GO" id="GO:0006508">
    <property type="term" value="P:proteolysis"/>
    <property type="evidence" value="ECO:0007669"/>
    <property type="project" value="UniProtKB-KW"/>
</dbReference>
<feature type="transmembrane region" description="Helical" evidence="13">
    <location>
        <begin position="184"/>
        <end position="217"/>
    </location>
</feature>
<keyword evidence="5 15" id="KW-0645">Protease</keyword>
<dbReference type="GO" id="GO:0046872">
    <property type="term" value="F:metal ion binding"/>
    <property type="evidence" value="ECO:0007669"/>
    <property type="project" value="UniProtKB-KW"/>
</dbReference>
<keyword evidence="12 13" id="KW-0472">Membrane</keyword>
<evidence type="ECO:0000256" key="5">
    <source>
        <dbReference type="ARBA" id="ARBA00022670"/>
    </source>
</evidence>
<keyword evidence="11 15" id="KW-0482">Metalloprotease</keyword>
<evidence type="ECO:0000256" key="13">
    <source>
        <dbReference type="SAM" id="Phobius"/>
    </source>
</evidence>
<dbReference type="GO" id="GO:0008237">
    <property type="term" value="F:metallopeptidase activity"/>
    <property type="evidence" value="ECO:0007669"/>
    <property type="project" value="UniProtKB-KW"/>
</dbReference>
<evidence type="ECO:0000256" key="1">
    <source>
        <dbReference type="ARBA" id="ARBA00001947"/>
    </source>
</evidence>
<evidence type="ECO:0000313" key="15">
    <source>
        <dbReference type="EMBL" id="VAW91480.1"/>
    </source>
</evidence>